<evidence type="ECO:0000313" key="1">
    <source>
        <dbReference type="EMBL" id="VDP52010.1"/>
    </source>
</evidence>
<evidence type="ECO:0000313" key="2">
    <source>
        <dbReference type="Proteomes" id="UP000269396"/>
    </source>
</evidence>
<sequence>MKDNQKGIKEAPTSTYQEVLSFNSHRHKEWISIETLFRIRERKNKKTTINNSRTRTERVKAQVEYTETNKQMKRSIRADKWKYVEDLVTTADKAAREGNVKQII</sequence>
<keyword evidence="2" id="KW-1185">Reference proteome</keyword>
<protein>
    <submittedName>
        <fullName evidence="1">Uncharacterized protein</fullName>
    </submittedName>
</protein>
<accession>A0A183P6B0</accession>
<dbReference type="AlphaFoldDB" id="A0A183P6B0"/>
<proteinExistence type="predicted"/>
<dbReference type="EMBL" id="UZAL01030081">
    <property type="protein sequence ID" value="VDP52010.1"/>
    <property type="molecule type" value="Genomic_DNA"/>
</dbReference>
<dbReference type="Proteomes" id="UP000269396">
    <property type="component" value="Unassembled WGS sequence"/>
</dbReference>
<gene>
    <name evidence="1" type="ORF">SMTD_LOCUS9896</name>
</gene>
<reference evidence="1 2" key="1">
    <citation type="submission" date="2018-11" db="EMBL/GenBank/DDBJ databases">
        <authorList>
            <consortium name="Pathogen Informatics"/>
        </authorList>
    </citation>
    <scope>NUCLEOTIDE SEQUENCE [LARGE SCALE GENOMIC DNA]</scope>
    <source>
        <strain>Denwood</strain>
        <strain evidence="2">Zambia</strain>
    </source>
</reference>
<organism evidence="1 2">
    <name type="scientific">Schistosoma mattheei</name>
    <dbReference type="NCBI Taxonomy" id="31246"/>
    <lineage>
        <taxon>Eukaryota</taxon>
        <taxon>Metazoa</taxon>
        <taxon>Spiralia</taxon>
        <taxon>Lophotrochozoa</taxon>
        <taxon>Platyhelminthes</taxon>
        <taxon>Trematoda</taxon>
        <taxon>Digenea</taxon>
        <taxon>Strigeidida</taxon>
        <taxon>Schistosomatoidea</taxon>
        <taxon>Schistosomatidae</taxon>
        <taxon>Schistosoma</taxon>
    </lineage>
</organism>
<name>A0A183P6B0_9TREM</name>